<evidence type="ECO:0000256" key="7">
    <source>
        <dbReference type="SAM" id="MobiDB-lite"/>
    </source>
</evidence>
<feature type="signal peptide" evidence="9">
    <location>
        <begin position="1"/>
        <end position="25"/>
    </location>
</feature>
<dbReference type="CDD" id="cd00192">
    <property type="entry name" value="PTKc"/>
    <property type="match status" value="1"/>
</dbReference>
<dbReference type="PROSITE" id="PS00107">
    <property type="entry name" value="PROTEIN_KINASE_ATP"/>
    <property type="match status" value="1"/>
</dbReference>
<dbReference type="InterPro" id="IPR001245">
    <property type="entry name" value="Ser-Thr/Tyr_kinase_cat_dom"/>
</dbReference>
<dbReference type="PANTHER" id="PTHR24416">
    <property type="entry name" value="TYROSINE-PROTEIN KINASE RECEPTOR"/>
    <property type="match status" value="1"/>
</dbReference>
<organism evidence="11 12">
    <name type="scientific">Brenthis ino</name>
    <name type="common">lesser marbled fritillary</name>
    <dbReference type="NCBI Taxonomy" id="405034"/>
    <lineage>
        <taxon>Eukaryota</taxon>
        <taxon>Metazoa</taxon>
        <taxon>Ecdysozoa</taxon>
        <taxon>Arthropoda</taxon>
        <taxon>Hexapoda</taxon>
        <taxon>Insecta</taxon>
        <taxon>Pterygota</taxon>
        <taxon>Neoptera</taxon>
        <taxon>Endopterygota</taxon>
        <taxon>Lepidoptera</taxon>
        <taxon>Glossata</taxon>
        <taxon>Ditrysia</taxon>
        <taxon>Papilionoidea</taxon>
        <taxon>Nymphalidae</taxon>
        <taxon>Heliconiinae</taxon>
        <taxon>Argynnini</taxon>
        <taxon>Brenthis</taxon>
    </lineage>
</organism>
<dbReference type="InterPro" id="IPR001828">
    <property type="entry name" value="ANF_lig-bd_rcpt"/>
</dbReference>
<dbReference type="Pfam" id="PF01094">
    <property type="entry name" value="ANF_receptor"/>
    <property type="match status" value="1"/>
</dbReference>
<keyword evidence="6" id="KW-0067">ATP-binding</keyword>
<protein>
    <recommendedName>
        <fullName evidence="10">Protein kinase domain-containing protein</fullName>
    </recommendedName>
</protein>
<keyword evidence="12" id="KW-1185">Reference proteome</keyword>
<comment type="subcellular location">
    <subcellularLocation>
        <location evidence="1">Membrane</location>
        <topology evidence="1">Single-pass membrane protein</topology>
    </subcellularLocation>
</comment>
<evidence type="ECO:0000256" key="8">
    <source>
        <dbReference type="SAM" id="Phobius"/>
    </source>
</evidence>
<evidence type="ECO:0000313" key="11">
    <source>
        <dbReference type="EMBL" id="CAH0726271.1"/>
    </source>
</evidence>
<keyword evidence="3 8" id="KW-1133">Transmembrane helix</keyword>
<feature type="non-terminal residue" evidence="11">
    <location>
        <position position="1055"/>
    </location>
</feature>
<feature type="region of interest" description="Disordered" evidence="7">
    <location>
        <begin position="1036"/>
        <end position="1055"/>
    </location>
</feature>
<accession>A0A8J9YHI7</accession>
<gene>
    <name evidence="11" type="ORF">BINO364_LOCUS11750</name>
</gene>
<dbReference type="InterPro" id="IPR028082">
    <property type="entry name" value="Peripla_BP_I"/>
</dbReference>
<feature type="binding site" evidence="6">
    <location>
        <position position="785"/>
    </location>
    <ligand>
        <name>ATP</name>
        <dbReference type="ChEBI" id="CHEBI:30616"/>
    </ligand>
</feature>
<dbReference type="EMBL" id="OV170225">
    <property type="protein sequence ID" value="CAH0726271.1"/>
    <property type="molecule type" value="Genomic_DNA"/>
</dbReference>
<dbReference type="InterPro" id="IPR011009">
    <property type="entry name" value="Kinase-like_dom_sf"/>
</dbReference>
<dbReference type="InterPro" id="IPR050122">
    <property type="entry name" value="RTK"/>
</dbReference>
<dbReference type="SUPFAM" id="SSF53822">
    <property type="entry name" value="Periplasmic binding protein-like I"/>
    <property type="match status" value="1"/>
</dbReference>
<dbReference type="GO" id="GO:0007169">
    <property type="term" value="P:cell surface receptor protein tyrosine kinase signaling pathway"/>
    <property type="evidence" value="ECO:0007669"/>
    <property type="project" value="TreeGrafter"/>
</dbReference>
<evidence type="ECO:0000256" key="9">
    <source>
        <dbReference type="SAM" id="SignalP"/>
    </source>
</evidence>
<evidence type="ECO:0000256" key="6">
    <source>
        <dbReference type="PROSITE-ProRule" id="PRU10141"/>
    </source>
</evidence>
<evidence type="ECO:0000256" key="1">
    <source>
        <dbReference type="ARBA" id="ARBA00004167"/>
    </source>
</evidence>
<dbReference type="Proteomes" id="UP000838878">
    <property type="component" value="Chromosome 5"/>
</dbReference>
<comment type="catalytic activity">
    <reaction evidence="5">
        <text>L-tyrosyl-[protein] + ATP = O-phospho-L-tyrosyl-[protein] + ADP + H(+)</text>
        <dbReference type="Rhea" id="RHEA:10596"/>
        <dbReference type="Rhea" id="RHEA-COMP:10136"/>
        <dbReference type="Rhea" id="RHEA-COMP:20101"/>
        <dbReference type="ChEBI" id="CHEBI:15378"/>
        <dbReference type="ChEBI" id="CHEBI:30616"/>
        <dbReference type="ChEBI" id="CHEBI:46858"/>
        <dbReference type="ChEBI" id="CHEBI:61978"/>
        <dbReference type="ChEBI" id="CHEBI:456216"/>
        <dbReference type="EC" id="2.7.10.1"/>
    </reaction>
</comment>
<evidence type="ECO:0000256" key="4">
    <source>
        <dbReference type="ARBA" id="ARBA00023136"/>
    </source>
</evidence>
<dbReference type="GO" id="GO:0004714">
    <property type="term" value="F:transmembrane receptor protein tyrosine kinase activity"/>
    <property type="evidence" value="ECO:0007669"/>
    <property type="project" value="UniProtKB-EC"/>
</dbReference>
<dbReference type="InterPro" id="IPR008266">
    <property type="entry name" value="Tyr_kinase_AS"/>
</dbReference>
<dbReference type="Pfam" id="PF07714">
    <property type="entry name" value="PK_Tyr_Ser-Thr"/>
    <property type="match status" value="1"/>
</dbReference>
<evidence type="ECO:0000256" key="3">
    <source>
        <dbReference type="ARBA" id="ARBA00022989"/>
    </source>
</evidence>
<keyword evidence="2 8" id="KW-0812">Transmembrane</keyword>
<dbReference type="InterPro" id="IPR017441">
    <property type="entry name" value="Protein_kinase_ATP_BS"/>
</dbReference>
<keyword evidence="6" id="KW-0547">Nucleotide-binding</keyword>
<evidence type="ECO:0000259" key="10">
    <source>
        <dbReference type="PROSITE" id="PS50011"/>
    </source>
</evidence>
<dbReference type="InterPro" id="IPR020635">
    <property type="entry name" value="Tyr_kinase_cat_dom"/>
</dbReference>
<evidence type="ECO:0000256" key="2">
    <source>
        <dbReference type="ARBA" id="ARBA00022692"/>
    </source>
</evidence>
<dbReference type="GO" id="GO:0043235">
    <property type="term" value="C:receptor complex"/>
    <property type="evidence" value="ECO:0007669"/>
    <property type="project" value="TreeGrafter"/>
</dbReference>
<feature type="domain" description="Protein kinase" evidence="10">
    <location>
        <begin position="753"/>
        <end position="1034"/>
    </location>
</feature>
<dbReference type="AlphaFoldDB" id="A0A8J9YHI7"/>
<sequence>MGAGGGARAAAALLYVALRYGLGYSTRLDINTPNLCELTMKSSDWHKTVNIVGPLAMMPGGQCSNSNYGFDAMISHSSAVSDVSLHLMAYLPDNECRIYVTNGFLNINISLLETCRFLPTRTKETGGKGLKFFNILARKESTVDAFVIDDLQKQIEATTLPLKIVYFFKDTEFRTEIHKLQKQNTSFLFLDEFIWSHVSNVLPVQLSYGPNKGDLISLAHVCCSFRIGDGFIMRDGAPPIYEIVHNFNPNATDLFNILENEISTDNNTIVEAACKWALTHFGQFKQMIPPNFNNIFHPTSFTIEVYFCKGDPYIDEYEKTIKELEQVFRKTLKEIRLAIHSSSTNCLDVEGLTKNLQSLRRKQSIVGSITWSWLSGEQYAAREANNSNLPLLLIGPTDPDVSFNDSATAVHAANGDLTELIRAYKHLLQLCKWSRIAILSDKSTFSKKFRNTFLLNDKNLIHREIIVTSSDIDSALKSLDSDNARIFLVNANWNITSIILCTALKQGMTGASFMWITRDMRVFECDKENKTALHLYTLELTSSKGPATILAKDLLMETTDGTELIPGRIQSSSLADAILQLGYGFDTFIHKYPSLVYSLRERISTVKLSSILKTRTQSDTHSFAYPLVIIGKWEGIKRNVAAVWHMTPQEIVDINWNQSSIRTCEQLLGREPPKDRATCLIQTGDLFAPRCHSAVIFISVAILLLIFAILYIIYRDRKSSIQLHKKQYEEYLVSSRQSATSILESYIVKRNSVQLLHIIGLGSFAQVRFAKLHRTGSEAVVVAAKQPRGCFAVEDENIFLREACVLAPLSHENVIRLVGVCFEDGPPMVLMEHAFYSDLQQYLILRRQYAEGARRGQVTAEQAMEVSDEELTRFGREAAGALEYLATCRLVHRDVRAGNCLVDKNRSLKLADFGMARELDSEEPQYITQRRALFPVIWMAPESISLGIFSPASDVWSLGVLFLELATLGARPFGDWSVEMVVRYVKSGGHPPLPPDISTYTSRLVLDCWQHDPQARPSAAAARRYLARTPHAISSALLTPHPPESPVKFTRQHLR</sequence>
<keyword evidence="4 8" id="KW-0472">Membrane</keyword>
<dbReference type="InterPro" id="IPR000719">
    <property type="entry name" value="Prot_kinase_dom"/>
</dbReference>
<proteinExistence type="predicted"/>
<dbReference type="GO" id="GO:0005886">
    <property type="term" value="C:plasma membrane"/>
    <property type="evidence" value="ECO:0007669"/>
    <property type="project" value="TreeGrafter"/>
</dbReference>
<keyword evidence="9" id="KW-0732">Signal</keyword>
<dbReference type="SMART" id="SM00219">
    <property type="entry name" value="TyrKc"/>
    <property type="match status" value="1"/>
</dbReference>
<dbReference type="PROSITE" id="PS00109">
    <property type="entry name" value="PROTEIN_KINASE_TYR"/>
    <property type="match status" value="1"/>
</dbReference>
<dbReference type="GO" id="GO:0005524">
    <property type="term" value="F:ATP binding"/>
    <property type="evidence" value="ECO:0007669"/>
    <property type="project" value="UniProtKB-UniRule"/>
</dbReference>
<name>A0A8J9YHI7_9NEOP</name>
<feature type="chain" id="PRO_5035481269" description="Protein kinase domain-containing protein" evidence="9">
    <location>
        <begin position="26"/>
        <end position="1055"/>
    </location>
</feature>
<feature type="transmembrane region" description="Helical" evidence="8">
    <location>
        <begin position="694"/>
        <end position="714"/>
    </location>
</feature>
<dbReference type="Gene3D" id="1.10.510.10">
    <property type="entry name" value="Transferase(Phosphotransferase) domain 1"/>
    <property type="match status" value="1"/>
</dbReference>
<dbReference type="SUPFAM" id="SSF56112">
    <property type="entry name" value="Protein kinase-like (PK-like)"/>
    <property type="match status" value="1"/>
</dbReference>
<dbReference type="PROSITE" id="PS50011">
    <property type="entry name" value="PROTEIN_KINASE_DOM"/>
    <property type="match status" value="1"/>
</dbReference>
<dbReference type="Gene3D" id="3.30.200.20">
    <property type="entry name" value="Phosphorylase Kinase, domain 1"/>
    <property type="match status" value="1"/>
</dbReference>
<dbReference type="Gene3D" id="3.40.50.2300">
    <property type="match status" value="1"/>
</dbReference>
<evidence type="ECO:0000256" key="5">
    <source>
        <dbReference type="ARBA" id="ARBA00051243"/>
    </source>
</evidence>
<dbReference type="PANTHER" id="PTHR24416:SF611">
    <property type="entry name" value="TYROSINE-PROTEIN KINASE TRANSMEMBRANE RECEPTOR ROR"/>
    <property type="match status" value="1"/>
</dbReference>
<evidence type="ECO:0000313" key="12">
    <source>
        <dbReference type="Proteomes" id="UP000838878"/>
    </source>
</evidence>
<reference evidence="11" key="1">
    <citation type="submission" date="2021-12" db="EMBL/GenBank/DDBJ databases">
        <authorList>
            <person name="Martin H S."/>
        </authorList>
    </citation>
    <scope>NUCLEOTIDE SEQUENCE</scope>
</reference>
<dbReference type="OrthoDB" id="4062651at2759"/>